<dbReference type="OrthoDB" id="7376174at2"/>
<dbReference type="RefSeq" id="WP_037258845.1">
    <property type="nucleotide sequence ID" value="NZ_QHKI01000046.1"/>
</dbReference>
<evidence type="ECO:0000256" key="1">
    <source>
        <dbReference type="SAM" id="MobiDB-lite"/>
    </source>
</evidence>
<evidence type="ECO:0000313" key="3">
    <source>
        <dbReference type="Proteomes" id="UP000287547"/>
    </source>
</evidence>
<dbReference type="EMBL" id="QHKI01000046">
    <property type="protein sequence ID" value="RSM75819.1"/>
    <property type="molecule type" value="Genomic_DNA"/>
</dbReference>
<dbReference type="AlphaFoldDB" id="A0A428YYB1"/>
<organism evidence="2 3">
    <name type="scientific">Kibdelosporangium aridum</name>
    <dbReference type="NCBI Taxonomy" id="2030"/>
    <lineage>
        <taxon>Bacteria</taxon>
        <taxon>Bacillati</taxon>
        <taxon>Actinomycetota</taxon>
        <taxon>Actinomycetes</taxon>
        <taxon>Pseudonocardiales</taxon>
        <taxon>Pseudonocardiaceae</taxon>
        <taxon>Kibdelosporangium</taxon>
    </lineage>
</organism>
<evidence type="ECO:0000313" key="2">
    <source>
        <dbReference type="EMBL" id="RSM75819.1"/>
    </source>
</evidence>
<reference evidence="2 3" key="1">
    <citation type="submission" date="2018-05" db="EMBL/GenBank/DDBJ databases">
        <title>Evolution of GPA BGCs.</title>
        <authorList>
            <person name="Waglechner N."/>
            <person name="Wright G.D."/>
        </authorList>
    </citation>
    <scope>NUCLEOTIDE SEQUENCE [LARGE SCALE GENOMIC DNA]</scope>
    <source>
        <strain evidence="2 3">A82846</strain>
    </source>
</reference>
<protein>
    <submittedName>
        <fullName evidence="2">DUF2630 domain-containing protein</fullName>
    </submittedName>
</protein>
<dbReference type="Pfam" id="PF10944">
    <property type="entry name" value="DUF2630"/>
    <property type="match status" value="1"/>
</dbReference>
<feature type="region of interest" description="Disordered" evidence="1">
    <location>
        <begin position="56"/>
        <end position="81"/>
    </location>
</feature>
<gene>
    <name evidence="2" type="ORF">DMH04_37410</name>
</gene>
<feature type="compositionally biased region" description="Polar residues" evidence="1">
    <location>
        <begin position="71"/>
        <end position="81"/>
    </location>
</feature>
<accession>A0A428YYB1</accession>
<name>A0A428YYB1_KIBAR</name>
<comment type="caution">
    <text evidence="2">The sequence shown here is derived from an EMBL/GenBank/DDBJ whole genome shotgun (WGS) entry which is preliminary data.</text>
</comment>
<dbReference type="Proteomes" id="UP000287547">
    <property type="component" value="Unassembled WGS sequence"/>
</dbReference>
<dbReference type="InterPro" id="IPR020311">
    <property type="entry name" value="Uncharacterised_Rv0898c"/>
</dbReference>
<sequence>MNEREILSQIRTLVDQEHDLRNRSVAGEIDSAEEQAKLKSLEESLDQCWDLLRQRRARQGAGENPDDAQARPTQQVEGYLQ</sequence>
<proteinExistence type="predicted"/>